<evidence type="ECO:0000256" key="3">
    <source>
        <dbReference type="ARBA" id="ARBA00023180"/>
    </source>
</evidence>
<organism evidence="5 6">
    <name type="scientific">Scophthalmus maximus</name>
    <name type="common">Turbot</name>
    <name type="synonym">Psetta maxima</name>
    <dbReference type="NCBI Taxonomy" id="52904"/>
    <lineage>
        <taxon>Eukaryota</taxon>
        <taxon>Metazoa</taxon>
        <taxon>Chordata</taxon>
        <taxon>Craniata</taxon>
        <taxon>Vertebrata</taxon>
        <taxon>Euteleostomi</taxon>
        <taxon>Actinopterygii</taxon>
        <taxon>Neopterygii</taxon>
        <taxon>Teleostei</taxon>
        <taxon>Neoteleostei</taxon>
        <taxon>Acanthomorphata</taxon>
        <taxon>Carangaria</taxon>
        <taxon>Pleuronectiformes</taxon>
        <taxon>Pleuronectoidei</taxon>
        <taxon>Scophthalmidae</taxon>
        <taxon>Scophthalmus</taxon>
    </lineage>
</organism>
<gene>
    <name evidence="5" type="ORF">F2P81_012614</name>
</gene>
<dbReference type="Pfam" id="PF19028">
    <property type="entry name" value="TSP1_spondin"/>
    <property type="match status" value="1"/>
</dbReference>
<evidence type="ECO:0000313" key="6">
    <source>
        <dbReference type="Proteomes" id="UP000438429"/>
    </source>
</evidence>
<dbReference type="InterPro" id="IPR036383">
    <property type="entry name" value="TSP1_rpt_sf"/>
</dbReference>
<evidence type="ECO:0000256" key="2">
    <source>
        <dbReference type="ARBA" id="ARBA00023157"/>
    </source>
</evidence>
<reference evidence="5 6" key="1">
    <citation type="submission" date="2019-06" db="EMBL/GenBank/DDBJ databases">
        <title>Draft genomes of female and male turbot (Scophthalmus maximus).</title>
        <authorList>
            <person name="Xu H."/>
            <person name="Xu X.-W."/>
            <person name="Shao C."/>
            <person name="Chen S."/>
        </authorList>
    </citation>
    <scope>NUCLEOTIDE SEQUENCE [LARGE SCALE GENOMIC DNA]</scope>
    <source>
        <strain evidence="5">Ysfricsl-2016a</strain>
        <tissue evidence="5">Blood</tissue>
    </source>
</reference>
<dbReference type="Gene3D" id="2.20.100.10">
    <property type="entry name" value="Thrombospondin type-1 (TSP1) repeat"/>
    <property type="match status" value="1"/>
</dbReference>
<keyword evidence="1" id="KW-0732">Signal</keyword>
<dbReference type="Proteomes" id="UP000438429">
    <property type="component" value="Unassembled WGS sequence"/>
</dbReference>
<dbReference type="PANTHER" id="PTHR20920">
    <property type="entry name" value="RPE-SPONDIN"/>
    <property type="match status" value="1"/>
</dbReference>
<evidence type="ECO:0000256" key="1">
    <source>
        <dbReference type="ARBA" id="ARBA00022729"/>
    </source>
</evidence>
<name>A0A6A4SI62_SCOMX</name>
<sequence>MQNFSVGAEKLLVTYDDIMDERRLVAVSCAVSEWTERCGCAEPCRATVRRRSRVVVQEPLNAGTPCPHLEEHAGCAEYWSTRGHCPSALVPELSSGEMRVNNSKSKCKVI</sequence>
<keyword evidence="3" id="KW-0325">Glycoprotein</keyword>
<keyword evidence="2" id="KW-1015">Disulfide bond</keyword>
<dbReference type="InterPro" id="IPR039942">
    <property type="entry name" value="SBSPO"/>
</dbReference>
<proteinExistence type="predicted"/>
<dbReference type="AlphaFoldDB" id="A0A6A4SI62"/>
<protein>
    <recommendedName>
        <fullName evidence="4">Spondin-like TSP1 domain-containing protein</fullName>
    </recommendedName>
</protein>
<evidence type="ECO:0000313" key="5">
    <source>
        <dbReference type="EMBL" id="KAF0034856.1"/>
    </source>
</evidence>
<dbReference type="PANTHER" id="PTHR20920:SF4">
    <property type="entry name" value="SMB DOMAIN-CONTAINING PROTEIN"/>
    <property type="match status" value="1"/>
</dbReference>
<dbReference type="EMBL" id="VEVO01000011">
    <property type="protein sequence ID" value="KAF0034856.1"/>
    <property type="molecule type" value="Genomic_DNA"/>
</dbReference>
<comment type="caution">
    <text evidence="5">The sequence shown here is derived from an EMBL/GenBank/DDBJ whole genome shotgun (WGS) entry which is preliminary data.</text>
</comment>
<accession>A0A6A4SI62</accession>
<evidence type="ECO:0000259" key="4">
    <source>
        <dbReference type="Pfam" id="PF19028"/>
    </source>
</evidence>
<feature type="domain" description="Spondin-like TSP1" evidence="4">
    <location>
        <begin position="29"/>
        <end position="77"/>
    </location>
</feature>
<dbReference type="InterPro" id="IPR044004">
    <property type="entry name" value="TSP1_spondin_dom"/>
</dbReference>